<dbReference type="SUPFAM" id="SSF88946">
    <property type="entry name" value="Sigma2 domain of RNA polymerase sigma factors"/>
    <property type="match status" value="1"/>
</dbReference>
<dbReference type="SUPFAM" id="SSF54427">
    <property type="entry name" value="NTF2-like"/>
    <property type="match status" value="1"/>
</dbReference>
<gene>
    <name evidence="4" type="ORF">B5M42_10660</name>
</gene>
<dbReference type="GO" id="GO:0006352">
    <property type="term" value="P:DNA-templated transcription initiation"/>
    <property type="evidence" value="ECO:0007669"/>
    <property type="project" value="InterPro"/>
</dbReference>
<dbReference type="Pfam" id="PF08281">
    <property type="entry name" value="Sigma70_r4_2"/>
    <property type="match status" value="1"/>
</dbReference>
<dbReference type="InterPro" id="IPR013324">
    <property type="entry name" value="RNA_pol_sigma_r3/r4-like"/>
</dbReference>
<protein>
    <recommendedName>
        <fullName evidence="6">RNA polymerase sigma-70 factor</fullName>
    </recommendedName>
</protein>
<dbReference type="PANTHER" id="PTHR30173:SF36">
    <property type="entry name" value="ECF RNA POLYMERASE SIGMA FACTOR SIGJ"/>
    <property type="match status" value="1"/>
</dbReference>
<evidence type="ECO:0000259" key="2">
    <source>
        <dbReference type="Pfam" id="PF04542"/>
    </source>
</evidence>
<reference evidence="4 5" key="1">
    <citation type="submission" date="2017-03" db="EMBL/GenBank/DDBJ databases">
        <title>Isolation of Levoglucosan Utilizing Bacteria.</title>
        <authorList>
            <person name="Arya A.S."/>
        </authorList>
    </citation>
    <scope>NUCLEOTIDE SEQUENCE [LARGE SCALE GENOMIC DNA]</scope>
    <source>
        <strain evidence="4 5">MEC069</strain>
    </source>
</reference>
<evidence type="ECO:0000313" key="4">
    <source>
        <dbReference type="EMBL" id="TFE88008.1"/>
    </source>
</evidence>
<dbReference type="InterPro" id="IPR014303">
    <property type="entry name" value="RNA_pol_sigma-70_ECF"/>
</dbReference>
<sequence length="288" mass="31893">MDHLDLLYTTYKPLLFSIAYRMLGSVSDAEDMVHDAFLGAQRVPEEEVRHPKAYLCKMVVNRCIDFAQSARKQREVYVGPWLPEPLLAGTGGDPQQDVERSETLSYAFLVCLEMLTPVERAVFILREAFAYTYAEIAEIVGKTEANCRQLYARVKRSLQDGLPAAQPEPAESRQLLEQFLRAARTGDMAALLRALSEDAALYSDGGGKAQAATKPIFGPERVAAFLAGLGTKGSGRGEADIVTMNGHYGLLLKENGRIVTAINWEIDGAGRIRRVYLLRNPDKLLRLS</sequence>
<keyword evidence="5" id="KW-1185">Reference proteome</keyword>
<comment type="subunit">
    <text evidence="1">Interacts transiently with the RNA polymerase catalytic core formed by RpoA, RpoB, RpoC and RpoZ (2 alpha, 1 beta, 1 beta' and 1 omega subunit) to form the RNA polymerase holoenzyme that can initiate transcription.</text>
</comment>
<accession>A0A4Y8Q396</accession>
<evidence type="ECO:0008006" key="6">
    <source>
        <dbReference type="Google" id="ProtNLM"/>
    </source>
</evidence>
<dbReference type="InterPro" id="IPR014284">
    <property type="entry name" value="RNA_pol_sigma-70_dom"/>
</dbReference>
<proteinExistence type="predicted"/>
<dbReference type="Proteomes" id="UP000298246">
    <property type="component" value="Unassembled WGS sequence"/>
</dbReference>
<dbReference type="RefSeq" id="WP_134752560.1">
    <property type="nucleotide sequence ID" value="NZ_MYFO02000003.1"/>
</dbReference>
<evidence type="ECO:0000313" key="5">
    <source>
        <dbReference type="Proteomes" id="UP000298246"/>
    </source>
</evidence>
<dbReference type="NCBIfam" id="TIGR02957">
    <property type="entry name" value="SigX4"/>
    <property type="match status" value="1"/>
</dbReference>
<dbReference type="InterPro" id="IPR052704">
    <property type="entry name" value="ECF_Sigma-70_Domain"/>
</dbReference>
<dbReference type="OrthoDB" id="3211555at2"/>
<dbReference type="AlphaFoldDB" id="A0A4Y8Q396"/>
<dbReference type="PANTHER" id="PTHR30173">
    <property type="entry name" value="SIGMA 19 FACTOR"/>
    <property type="match status" value="1"/>
</dbReference>
<organism evidence="4 5">
    <name type="scientific">Paenibacillus athensensis</name>
    <dbReference type="NCBI Taxonomy" id="1967502"/>
    <lineage>
        <taxon>Bacteria</taxon>
        <taxon>Bacillati</taxon>
        <taxon>Bacillota</taxon>
        <taxon>Bacilli</taxon>
        <taxon>Bacillales</taxon>
        <taxon>Paenibacillaceae</taxon>
        <taxon>Paenibacillus</taxon>
    </lineage>
</organism>
<dbReference type="Gene3D" id="1.10.10.10">
    <property type="entry name" value="Winged helix-like DNA-binding domain superfamily/Winged helix DNA-binding domain"/>
    <property type="match status" value="1"/>
</dbReference>
<dbReference type="Gene3D" id="3.10.450.50">
    <property type="match status" value="1"/>
</dbReference>
<dbReference type="Pfam" id="PF04542">
    <property type="entry name" value="Sigma70_r2"/>
    <property type="match status" value="1"/>
</dbReference>
<dbReference type="SUPFAM" id="SSF88659">
    <property type="entry name" value="Sigma3 and sigma4 domains of RNA polymerase sigma factors"/>
    <property type="match status" value="1"/>
</dbReference>
<dbReference type="Gene3D" id="1.10.1740.10">
    <property type="match status" value="1"/>
</dbReference>
<dbReference type="GO" id="GO:0003677">
    <property type="term" value="F:DNA binding"/>
    <property type="evidence" value="ECO:0007669"/>
    <property type="project" value="InterPro"/>
</dbReference>
<dbReference type="EMBL" id="MYFO01000011">
    <property type="protein sequence ID" value="TFE88008.1"/>
    <property type="molecule type" value="Genomic_DNA"/>
</dbReference>
<dbReference type="InterPro" id="IPR013249">
    <property type="entry name" value="RNA_pol_sigma70_r4_t2"/>
</dbReference>
<evidence type="ECO:0000259" key="3">
    <source>
        <dbReference type="Pfam" id="PF08281"/>
    </source>
</evidence>
<dbReference type="InterPro" id="IPR013325">
    <property type="entry name" value="RNA_pol_sigma_r2"/>
</dbReference>
<dbReference type="NCBIfam" id="NF007214">
    <property type="entry name" value="PRK09636.1"/>
    <property type="match status" value="1"/>
</dbReference>
<dbReference type="InterPro" id="IPR036388">
    <property type="entry name" value="WH-like_DNA-bd_sf"/>
</dbReference>
<feature type="domain" description="RNA polymerase sigma factor 70 region 4 type 2" evidence="3">
    <location>
        <begin position="108"/>
        <end position="158"/>
    </location>
</feature>
<comment type="caution">
    <text evidence="4">The sequence shown here is derived from an EMBL/GenBank/DDBJ whole genome shotgun (WGS) entry which is preliminary data.</text>
</comment>
<dbReference type="InterPro" id="IPR007627">
    <property type="entry name" value="RNA_pol_sigma70_r2"/>
</dbReference>
<evidence type="ECO:0000256" key="1">
    <source>
        <dbReference type="ARBA" id="ARBA00011344"/>
    </source>
</evidence>
<feature type="domain" description="RNA polymerase sigma-70 region 2" evidence="2">
    <location>
        <begin position="7"/>
        <end position="71"/>
    </location>
</feature>
<dbReference type="NCBIfam" id="TIGR02937">
    <property type="entry name" value="sigma70-ECF"/>
    <property type="match status" value="1"/>
</dbReference>
<dbReference type="InterPro" id="IPR032710">
    <property type="entry name" value="NTF2-like_dom_sf"/>
</dbReference>
<dbReference type="GO" id="GO:0016987">
    <property type="term" value="F:sigma factor activity"/>
    <property type="evidence" value="ECO:0007669"/>
    <property type="project" value="InterPro"/>
</dbReference>
<name>A0A4Y8Q396_9BACL</name>